<accession>A0A3D9ZW50</accession>
<evidence type="ECO:0000256" key="1">
    <source>
        <dbReference type="ARBA" id="ARBA00001946"/>
    </source>
</evidence>
<dbReference type="Proteomes" id="UP000256913">
    <property type="component" value="Unassembled WGS sequence"/>
</dbReference>
<dbReference type="PROSITE" id="PS50146">
    <property type="entry name" value="DAGK"/>
    <property type="match status" value="1"/>
</dbReference>
<dbReference type="SUPFAM" id="SSF111331">
    <property type="entry name" value="NAD kinase/diacylglycerol kinase-like"/>
    <property type="match status" value="1"/>
</dbReference>
<keyword evidence="7" id="KW-0444">Lipid biosynthesis</keyword>
<dbReference type="RefSeq" id="WP_239097129.1">
    <property type="nucleotide sequence ID" value="NZ_BONB01000012.1"/>
</dbReference>
<dbReference type="InterPro" id="IPR016064">
    <property type="entry name" value="NAD/diacylglycerol_kinase_sf"/>
</dbReference>
<dbReference type="GO" id="GO:0005524">
    <property type="term" value="F:ATP binding"/>
    <property type="evidence" value="ECO:0007669"/>
    <property type="project" value="UniProtKB-KW"/>
</dbReference>
<dbReference type="Gene3D" id="3.40.50.10330">
    <property type="entry name" value="Probable inorganic polyphosphate/atp-NAD kinase, domain 1"/>
    <property type="match status" value="1"/>
</dbReference>
<name>A0A3D9ZW50_9ACTN</name>
<dbReference type="SMART" id="SM00046">
    <property type="entry name" value="DAGKc"/>
    <property type="match status" value="1"/>
</dbReference>
<proteinExistence type="inferred from homology"/>
<keyword evidence="8" id="KW-1208">Phospholipid metabolism</keyword>
<sequence>MKIDGPLSVLANPTAGRGRHRGLLPVVLERLRGTGRPVEVLDAHTADEARAACAAAVAGGAAALVVVGGDGTVHLALQALAGSGVPLGIVPAGTGNDFAVAAGFTAEPHAALSKIVAAVTSASDTEVDLARLTAADGTVRWFGGVLAAGFDAIVNERGNRMRWPRGPIRYDLAILVELARLRARHYRISLDGVVQERDAVLVAVSNGGSYGGGMRIGPDADPTDGLLDVTVVGPISRTTLVRVKPRIYAGTHVTHPAVSTYRATSVEIEAEGIIGYADGERVAALPVRVDCVPGALRVLRANAG</sequence>
<dbReference type="NCBIfam" id="NF008882">
    <property type="entry name" value="PRK11914.1"/>
    <property type="match status" value="1"/>
</dbReference>
<dbReference type="InterPro" id="IPR017438">
    <property type="entry name" value="ATP-NAD_kinase_N"/>
</dbReference>
<evidence type="ECO:0000256" key="2">
    <source>
        <dbReference type="ARBA" id="ARBA00005983"/>
    </source>
</evidence>
<dbReference type="Pfam" id="PF00781">
    <property type="entry name" value="DAGK_cat"/>
    <property type="match status" value="1"/>
</dbReference>
<dbReference type="Pfam" id="PF19279">
    <property type="entry name" value="YegS_C"/>
    <property type="match status" value="1"/>
</dbReference>
<dbReference type="InterPro" id="IPR045540">
    <property type="entry name" value="YegS/DAGK_C"/>
</dbReference>
<keyword evidence="7" id="KW-0594">Phospholipid biosynthesis</keyword>
<keyword evidence="11" id="KW-1185">Reference proteome</keyword>
<evidence type="ECO:0000259" key="9">
    <source>
        <dbReference type="PROSITE" id="PS50146"/>
    </source>
</evidence>
<keyword evidence="5 10" id="KW-0418">Kinase</keyword>
<keyword evidence="4" id="KW-0547">Nucleotide-binding</keyword>
<gene>
    <name evidence="10" type="ORF">DFJ67_7561</name>
</gene>
<feature type="domain" description="DAGKc" evidence="9">
    <location>
        <begin position="2"/>
        <end position="136"/>
    </location>
</feature>
<dbReference type="PANTHER" id="PTHR12358">
    <property type="entry name" value="SPHINGOSINE KINASE"/>
    <property type="match status" value="1"/>
</dbReference>
<dbReference type="GO" id="GO:0008654">
    <property type="term" value="P:phospholipid biosynthetic process"/>
    <property type="evidence" value="ECO:0007669"/>
    <property type="project" value="UniProtKB-KW"/>
</dbReference>
<evidence type="ECO:0000256" key="3">
    <source>
        <dbReference type="ARBA" id="ARBA00022679"/>
    </source>
</evidence>
<dbReference type="GO" id="GO:0005886">
    <property type="term" value="C:plasma membrane"/>
    <property type="evidence" value="ECO:0007669"/>
    <property type="project" value="TreeGrafter"/>
</dbReference>
<organism evidence="10 11">
    <name type="scientific">Asanoa ferruginea</name>
    <dbReference type="NCBI Taxonomy" id="53367"/>
    <lineage>
        <taxon>Bacteria</taxon>
        <taxon>Bacillati</taxon>
        <taxon>Actinomycetota</taxon>
        <taxon>Actinomycetes</taxon>
        <taxon>Micromonosporales</taxon>
        <taxon>Micromonosporaceae</taxon>
        <taxon>Asanoa</taxon>
    </lineage>
</organism>
<dbReference type="EMBL" id="QUMQ01000001">
    <property type="protein sequence ID" value="REG01477.1"/>
    <property type="molecule type" value="Genomic_DNA"/>
</dbReference>
<evidence type="ECO:0000313" key="11">
    <source>
        <dbReference type="Proteomes" id="UP000256913"/>
    </source>
</evidence>
<reference evidence="10 11" key="1">
    <citation type="submission" date="2018-08" db="EMBL/GenBank/DDBJ databases">
        <title>Sequencing the genomes of 1000 actinobacteria strains.</title>
        <authorList>
            <person name="Klenk H.-P."/>
        </authorList>
    </citation>
    <scope>NUCLEOTIDE SEQUENCE [LARGE SCALE GENOMIC DNA]</scope>
    <source>
        <strain evidence="10 11">DSM 44099</strain>
    </source>
</reference>
<dbReference type="PANTHER" id="PTHR12358:SF106">
    <property type="entry name" value="LIPID KINASE YEGS"/>
    <property type="match status" value="1"/>
</dbReference>
<keyword evidence="6" id="KW-0067">ATP-binding</keyword>
<dbReference type="InterPro" id="IPR001206">
    <property type="entry name" value="Diacylglycerol_kinase_cat_dom"/>
</dbReference>
<comment type="cofactor">
    <cofactor evidence="1">
        <name>Mg(2+)</name>
        <dbReference type="ChEBI" id="CHEBI:18420"/>
    </cofactor>
</comment>
<comment type="similarity">
    <text evidence="2">Belongs to the diacylglycerol/lipid kinase family.</text>
</comment>
<evidence type="ECO:0000256" key="8">
    <source>
        <dbReference type="ARBA" id="ARBA00023264"/>
    </source>
</evidence>
<evidence type="ECO:0000256" key="6">
    <source>
        <dbReference type="ARBA" id="ARBA00022840"/>
    </source>
</evidence>
<evidence type="ECO:0000256" key="5">
    <source>
        <dbReference type="ARBA" id="ARBA00022777"/>
    </source>
</evidence>
<keyword evidence="7" id="KW-0443">Lipid metabolism</keyword>
<keyword evidence="3" id="KW-0808">Transferase</keyword>
<evidence type="ECO:0000256" key="7">
    <source>
        <dbReference type="ARBA" id="ARBA00023209"/>
    </source>
</evidence>
<dbReference type="Gene3D" id="2.60.200.40">
    <property type="match status" value="1"/>
</dbReference>
<dbReference type="GO" id="GO:0004143">
    <property type="term" value="F:ATP-dependent diacylglycerol kinase activity"/>
    <property type="evidence" value="ECO:0007669"/>
    <property type="project" value="TreeGrafter"/>
</dbReference>
<comment type="caution">
    <text evidence="10">The sequence shown here is derived from an EMBL/GenBank/DDBJ whole genome shotgun (WGS) entry which is preliminary data.</text>
</comment>
<dbReference type="AlphaFoldDB" id="A0A3D9ZW50"/>
<protein>
    <submittedName>
        <fullName evidence="10">Diacylglycerol kinase</fullName>
    </submittedName>
</protein>
<evidence type="ECO:0000256" key="4">
    <source>
        <dbReference type="ARBA" id="ARBA00022741"/>
    </source>
</evidence>
<evidence type="ECO:0000313" key="10">
    <source>
        <dbReference type="EMBL" id="REG01477.1"/>
    </source>
</evidence>
<dbReference type="InterPro" id="IPR050187">
    <property type="entry name" value="Lipid_Phosphate_FormReg"/>
</dbReference>